<feature type="region of interest" description="Disordered" evidence="1">
    <location>
        <begin position="94"/>
        <end position="116"/>
    </location>
</feature>
<accession>A0AAV4BEI8</accession>
<dbReference type="Proteomes" id="UP000735302">
    <property type="component" value="Unassembled WGS sequence"/>
</dbReference>
<name>A0AAV4BEI8_9GAST</name>
<gene>
    <name evidence="2" type="ORF">PoB_004371100</name>
</gene>
<reference evidence="2 3" key="1">
    <citation type="journal article" date="2021" name="Elife">
        <title>Chloroplast acquisition without the gene transfer in kleptoplastic sea slugs, Plakobranchus ocellatus.</title>
        <authorList>
            <person name="Maeda T."/>
            <person name="Takahashi S."/>
            <person name="Yoshida T."/>
            <person name="Shimamura S."/>
            <person name="Takaki Y."/>
            <person name="Nagai Y."/>
            <person name="Toyoda A."/>
            <person name="Suzuki Y."/>
            <person name="Arimoto A."/>
            <person name="Ishii H."/>
            <person name="Satoh N."/>
            <person name="Nishiyama T."/>
            <person name="Hasebe M."/>
            <person name="Maruyama T."/>
            <person name="Minagawa J."/>
            <person name="Obokata J."/>
            <person name="Shigenobu S."/>
        </authorList>
    </citation>
    <scope>NUCLEOTIDE SEQUENCE [LARGE SCALE GENOMIC DNA]</scope>
</reference>
<proteinExistence type="predicted"/>
<evidence type="ECO:0000313" key="3">
    <source>
        <dbReference type="Proteomes" id="UP000735302"/>
    </source>
</evidence>
<protein>
    <submittedName>
        <fullName evidence="2">Uncharacterized protein</fullName>
    </submittedName>
</protein>
<sequence>MNNAYSCLNMESCIPCMSFYKFYSCNCVFYCCGTCLAFQNIYTLLTFCDPRIGNLSLVANTTFCTVTSAGHGRIGSNAHNFACMAADLQCCPSVSTGKSETMSSFRASRASTKSSV</sequence>
<evidence type="ECO:0000256" key="1">
    <source>
        <dbReference type="SAM" id="MobiDB-lite"/>
    </source>
</evidence>
<dbReference type="AlphaFoldDB" id="A0AAV4BEI8"/>
<dbReference type="EMBL" id="BLXT01004730">
    <property type="protein sequence ID" value="GFO17206.1"/>
    <property type="molecule type" value="Genomic_DNA"/>
</dbReference>
<organism evidence="2 3">
    <name type="scientific">Plakobranchus ocellatus</name>
    <dbReference type="NCBI Taxonomy" id="259542"/>
    <lineage>
        <taxon>Eukaryota</taxon>
        <taxon>Metazoa</taxon>
        <taxon>Spiralia</taxon>
        <taxon>Lophotrochozoa</taxon>
        <taxon>Mollusca</taxon>
        <taxon>Gastropoda</taxon>
        <taxon>Heterobranchia</taxon>
        <taxon>Euthyneura</taxon>
        <taxon>Panpulmonata</taxon>
        <taxon>Sacoglossa</taxon>
        <taxon>Placobranchoidea</taxon>
        <taxon>Plakobranchidae</taxon>
        <taxon>Plakobranchus</taxon>
    </lineage>
</organism>
<comment type="caution">
    <text evidence="2">The sequence shown here is derived from an EMBL/GenBank/DDBJ whole genome shotgun (WGS) entry which is preliminary data.</text>
</comment>
<evidence type="ECO:0000313" key="2">
    <source>
        <dbReference type="EMBL" id="GFO17206.1"/>
    </source>
</evidence>
<keyword evidence="3" id="KW-1185">Reference proteome</keyword>